<accession>A0A380TKE5</accession>
<name>A0A380TKE5_9ZZZZ</name>
<sequence length="150" mass="16302">MNTASEKHATTGRTIVHLPASGMKAGNVELVQVELASPISPFALVRYTVDGKLQDYGLRLDLDKRAFLDALDDAETNREVRAFVPEVIDAVIAHQDAVIAHQALERALADLQEFAKKAVASQGTEGAREGDRIATAIKDLKVMTRNLSHD</sequence>
<evidence type="ECO:0000313" key="1">
    <source>
        <dbReference type="EMBL" id="SUS08114.1"/>
    </source>
</evidence>
<gene>
    <name evidence="1" type="ORF">DF3PB_5800004</name>
</gene>
<proteinExistence type="predicted"/>
<dbReference type="EMBL" id="UIDG01000535">
    <property type="protein sequence ID" value="SUS08114.1"/>
    <property type="molecule type" value="Genomic_DNA"/>
</dbReference>
<dbReference type="AlphaFoldDB" id="A0A380TKE5"/>
<organism evidence="1">
    <name type="scientific">metagenome</name>
    <dbReference type="NCBI Taxonomy" id="256318"/>
    <lineage>
        <taxon>unclassified sequences</taxon>
        <taxon>metagenomes</taxon>
    </lineage>
</organism>
<protein>
    <submittedName>
        <fullName evidence="1">Uncharacterized protein</fullName>
    </submittedName>
</protein>
<reference evidence="1" key="1">
    <citation type="submission" date="2018-07" db="EMBL/GenBank/DDBJ databases">
        <authorList>
            <person name="Quirk P.G."/>
            <person name="Krulwich T.A."/>
        </authorList>
    </citation>
    <scope>NUCLEOTIDE SEQUENCE</scope>
</reference>